<dbReference type="SUPFAM" id="SSF46785">
    <property type="entry name" value="Winged helix' DNA-binding domain"/>
    <property type="match status" value="1"/>
</dbReference>
<dbReference type="PIRSF" id="PIRSF016838">
    <property type="entry name" value="PafC"/>
    <property type="match status" value="1"/>
</dbReference>
<feature type="domain" description="WYL" evidence="2">
    <location>
        <begin position="152"/>
        <end position="203"/>
    </location>
</feature>
<dbReference type="Pfam" id="PF13280">
    <property type="entry name" value="WYL"/>
    <property type="match status" value="1"/>
</dbReference>
<dbReference type="InterPro" id="IPR036390">
    <property type="entry name" value="WH_DNA-bd_sf"/>
</dbReference>
<dbReference type="AlphaFoldDB" id="A0A1B2DJJ0"/>
<evidence type="ECO:0000259" key="2">
    <source>
        <dbReference type="Pfam" id="PF13280"/>
    </source>
</evidence>
<keyword evidence="4" id="KW-0238">DNA-binding</keyword>
<dbReference type="InterPro" id="IPR013196">
    <property type="entry name" value="HTH_11"/>
</dbReference>
<dbReference type="InterPro" id="IPR028349">
    <property type="entry name" value="PafC-like"/>
</dbReference>
<protein>
    <submittedName>
        <fullName evidence="4">DNA-binding transcriptional regulator</fullName>
    </submittedName>
</protein>
<evidence type="ECO:0000259" key="1">
    <source>
        <dbReference type="Pfam" id="PF08279"/>
    </source>
</evidence>
<reference evidence="4" key="1">
    <citation type="submission" date="2016-08" db="EMBL/GenBank/DDBJ databases">
        <title>Complete Genome Seqeunce of Paenibacillus sp. BIHB 4019 from tea rhizoplane.</title>
        <authorList>
            <person name="Thakur R."/>
            <person name="Swarnkar M.K."/>
            <person name="Gulati A."/>
        </authorList>
    </citation>
    <scope>NUCLEOTIDE SEQUENCE [LARGE SCALE GENOMIC DNA]</scope>
    <source>
        <strain evidence="4">BIHB4019</strain>
    </source>
</reference>
<dbReference type="PROSITE" id="PS52050">
    <property type="entry name" value="WYL"/>
    <property type="match status" value="1"/>
</dbReference>
<organism evidence="4">
    <name type="scientific">Paenibacillus sp. BIHB 4019</name>
    <dbReference type="NCBI Taxonomy" id="1870819"/>
    <lineage>
        <taxon>Bacteria</taxon>
        <taxon>Bacillati</taxon>
        <taxon>Bacillota</taxon>
        <taxon>Bacilli</taxon>
        <taxon>Bacillales</taxon>
        <taxon>Paenibacillaceae</taxon>
        <taxon>Paenibacillus</taxon>
    </lineage>
</organism>
<dbReference type="InterPro" id="IPR051534">
    <property type="entry name" value="CBASS_pafABC_assoc_protein"/>
</dbReference>
<dbReference type="InterPro" id="IPR036388">
    <property type="entry name" value="WH-like_DNA-bd_sf"/>
</dbReference>
<evidence type="ECO:0000313" key="4">
    <source>
        <dbReference type="EMBL" id="ANY67892.1"/>
    </source>
</evidence>
<dbReference type="Pfam" id="PF08279">
    <property type="entry name" value="HTH_11"/>
    <property type="match status" value="1"/>
</dbReference>
<name>A0A1B2DJJ0_9BACL</name>
<evidence type="ECO:0000259" key="3">
    <source>
        <dbReference type="Pfam" id="PF25583"/>
    </source>
</evidence>
<dbReference type="PANTHER" id="PTHR34580:SF1">
    <property type="entry name" value="PROTEIN PAFC"/>
    <property type="match status" value="1"/>
</dbReference>
<dbReference type="RefSeq" id="WP_237163125.1">
    <property type="nucleotide sequence ID" value="NZ_CP016808.1"/>
</dbReference>
<dbReference type="GO" id="GO:0003677">
    <property type="term" value="F:DNA binding"/>
    <property type="evidence" value="ECO:0007669"/>
    <property type="project" value="UniProtKB-KW"/>
</dbReference>
<dbReference type="Gene3D" id="1.10.10.10">
    <property type="entry name" value="Winged helix-like DNA-binding domain superfamily/Winged helix DNA-binding domain"/>
    <property type="match status" value="1"/>
</dbReference>
<dbReference type="PANTHER" id="PTHR34580">
    <property type="match status" value="1"/>
</dbReference>
<dbReference type="InterPro" id="IPR057727">
    <property type="entry name" value="WCX_dom"/>
</dbReference>
<accession>A0A1B2DJJ0</accession>
<dbReference type="EMBL" id="CP016808">
    <property type="protein sequence ID" value="ANY67892.1"/>
    <property type="molecule type" value="Genomic_DNA"/>
</dbReference>
<proteinExistence type="predicted"/>
<gene>
    <name evidence="4" type="ORF">BBD42_16505</name>
</gene>
<sequence length="312" mass="35893">MKRNDRLIAIMMALQQRPETAQALASKLEVSKRTILRDMQALAEMGIPLYALSGPAGGFRLMEGYKLPPLHFDSQEALAVLFSLNAMTKMADTPFNQARFTATDKIRATMPEHILQHIEPILDRLEIAIPDRNYKTPLLEKLLKYAGTSIWIRAFYRSEQHQRSLELLPLRLYTAHGFWYCEAYSVVHEEQRTFRVDRFVELEPIEPPLAASEYLDKAAPAENNAVKLVHIAAQLTYRGALLAEQDPHFGQLVKQVDSQLWKLEMDLPMSEWDWAVQFFTYLGMDAEVTQPPELRAAIYQRVCQLAARYEQQ</sequence>
<dbReference type="InterPro" id="IPR026881">
    <property type="entry name" value="WYL_dom"/>
</dbReference>
<dbReference type="Pfam" id="PF25583">
    <property type="entry name" value="WCX"/>
    <property type="match status" value="1"/>
</dbReference>
<feature type="domain" description="Helix-turn-helix type 11" evidence="1">
    <location>
        <begin position="6"/>
        <end position="58"/>
    </location>
</feature>
<feature type="domain" description="WCX" evidence="3">
    <location>
        <begin position="251"/>
        <end position="302"/>
    </location>
</feature>